<feature type="transmembrane region" description="Helical" evidence="7">
    <location>
        <begin position="103"/>
        <end position="125"/>
    </location>
</feature>
<dbReference type="EMBL" id="JABBPK010000001">
    <property type="protein sequence ID" value="NMO76139.1"/>
    <property type="molecule type" value="Genomic_DNA"/>
</dbReference>
<comment type="similarity">
    <text evidence="7">Belongs to the binding-protein-dependent transport system permease family.</text>
</comment>
<dbReference type="AlphaFoldDB" id="A0A7Y0K5H0"/>
<name>A0A7Y0K5H0_9BACI</name>
<keyword evidence="2 7" id="KW-0813">Transport</keyword>
<dbReference type="Proteomes" id="UP000588491">
    <property type="component" value="Unassembled WGS sequence"/>
</dbReference>
<feature type="domain" description="ABC transmembrane type-1" evidence="8">
    <location>
        <begin position="99"/>
        <end position="310"/>
    </location>
</feature>
<keyword evidence="6 7" id="KW-0472">Membrane</keyword>
<protein>
    <submittedName>
        <fullName evidence="9">Sugar ABC transporter permease</fullName>
    </submittedName>
</protein>
<evidence type="ECO:0000256" key="7">
    <source>
        <dbReference type="RuleBase" id="RU363032"/>
    </source>
</evidence>
<dbReference type="SUPFAM" id="SSF161098">
    <property type="entry name" value="MetI-like"/>
    <property type="match status" value="1"/>
</dbReference>
<dbReference type="Pfam" id="PF00528">
    <property type="entry name" value="BPD_transp_1"/>
    <property type="match status" value="1"/>
</dbReference>
<evidence type="ECO:0000256" key="2">
    <source>
        <dbReference type="ARBA" id="ARBA00022448"/>
    </source>
</evidence>
<organism evidence="9 10">
    <name type="scientific">Niallia alba</name>
    <dbReference type="NCBI Taxonomy" id="2729105"/>
    <lineage>
        <taxon>Bacteria</taxon>
        <taxon>Bacillati</taxon>
        <taxon>Bacillota</taxon>
        <taxon>Bacilli</taxon>
        <taxon>Bacillales</taxon>
        <taxon>Bacillaceae</taxon>
        <taxon>Niallia</taxon>
    </lineage>
</organism>
<dbReference type="PANTHER" id="PTHR30193:SF37">
    <property type="entry name" value="INNER MEMBRANE ABC TRANSPORTER PERMEASE PROTEIN YCJO"/>
    <property type="match status" value="1"/>
</dbReference>
<accession>A0A7Y0K5H0</accession>
<comment type="subcellular location">
    <subcellularLocation>
        <location evidence="1 7">Cell membrane</location>
        <topology evidence="1 7">Multi-pass membrane protein</topology>
    </subcellularLocation>
</comment>
<dbReference type="InterPro" id="IPR000515">
    <property type="entry name" value="MetI-like"/>
</dbReference>
<gene>
    <name evidence="9" type="ORF">HHU08_03820</name>
</gene>
<sequence length="321" mass="35889">MNNQNNIEKIEIPSIHQTNIGRKKSLSTKKKKNWKEAGLFSLFVGPVFIAFTIVVLIPFFSGIYYSFTDWNGITGEIKWVGFENFKYIFTEDKQFLQSFKLTAIYTIVAIILTNTIGFGLALLVTQKLKSSNLLRTVFFMPNLLGGLLLGFIWQFIFIRGFASIGELTGIPLFELAWLGDQNTAFWGIVIVSVWQGAGYIMLIYIAALQNIPKELIEAAKIDGASRFQVLRNIKIPLVAPAVTICLFLTTASSFKIFDANLSLTNGGPFKSTEMLALNIYTEAFVNNRYGIGEAKALIFFIVVATISILQVTITKKKEVES</sequence>
<proteinExistence type="inferred from homology"/>
<comment type="caution">
    <text evidence="9">The sequence shown here is derived from an EMBL/GenBank/DDBJ whole genome shotgun (WGS) entry which is preliminary data.</text>
</comment>
<dbReference type="CDD" id="cd06261">
    <property type="entry name" value="TM_PBP2"/>
    <property type="match status" value="1"/>
</dbReference>
<evidence type="ECO:0000256" key="3">
    <source>
        <dbReference type="ARBA" id="ARBA00022475"/>
    </source>
</evidence>
<evidence type="ECO:0000259" key="8">
    <source>
        <dbReference type="PROSITE" id="PS50928"/>
    </source>
</evidence>
<feature type="transmembrane region" description="Helical" evidence="7">
    <location>
        <begin position="39"/>
        <end position="60"/>
    </location>
</feature>
<keyword evidence="3" id="KW-1003">Cell membrane</keyword>
<evidence type="ECO:0000256" key="4">
    <source>
        <dbReference type="ARBA" id="ARBA00022692"/>
    </source>
</evidence>
<dbReference type="PANTHER" id="PTHR30193">
    <property type="entry name" value="ABC TRANSPORTER PERMEASE PROTEIN"/>
    <property type="match status" value="1"/>
</dbReference>
<feature type="transmembrane region" description="Helical" evidence="7">
    <location>
        <begin position="137"/>
        <end position="164"/>
    </location>
</feature>
<evidence type="ECO:0000256" key="1">
    <source>
        <dbReference type="ARBA" id="ARBA00004651"/>
    </source>
</evidence>
<evidence type="ECO:0000256" key="6">
    <source>
        <dbReference type="ARBA" id="ARBA00023136"/>
    </source>
</evidence>
<evidence type="ECO:0000313" key="9">
    <source>
        <dbReference type="EMBL" id="NMO76139.1"/>
    </source>
</evidence>
<keyword evidence="4 7" id="KW-0812">Transmembrane</keyword>
<reference evidence="9 10" key="1">
    <citation type="submission" date="2020-04" db="EMBL/GenBank/DDBJ databases">
        <title>Bacillus sp. UniB3 isolated from commercial digestive syrup.</title>
        <authorList>
            <person name="Thorat V."/>
            <person name="Kirdat K."/>
            <person name="Tiwarekar B."/>
            <person name="Yadav A."/>
        </authorList>
    </citation>
    <scope>NUCLEOTIDE SEQUENCE [LARGE SCALE GENOMIC DNA]</scope>
    <source>
        <strain evidence="9 10">UniB3</strain>
    </source>
</reference>
<evidence type="ECO:0000256" key="5">
    <source>
        <dbReference type="ARBA" id="ARBA00022989"/>
    </source>
</evidence>
<dbReference type="GO" id="GO:0005886">
    <property type="term" value="C:plasma membrane"/>
    <property type="evidence" value="ECO:0007669"/>
    <property type="project" value="UniProtKB-SubCell"/>
</dbReference>
<dbReference type="Gene3D" id="1.10.3720.10">
    <property type="entry name" value="MetI-like"/>
    <property type="match status" value="1"/>
</dbReference>
<feature type="transmembrane region" description="Helical" evidence="7">
    <location>
        <begin position="235"/>
        <end position="257"/>
    </location>
</feature>
<feature type="transmembrane region" description="Helical" evidence="7">
    <location>
        <begin position="296"/>
        <end position="313"/>
    </location>
</feature>
<evidence type="ECO:0000313" key="10">
    <source>
        <dbReference type="Proteomes" id="UP000588491"/>
    </source>
</evidence>
<dbReference type="GO" id="GO:0055085">
    <property type="term" value="P:transmembrane transport"/>
    <property type="evidence" value="ECO:0007669"/>
    <property type="project" value="InterPro"/>
</dbReference>
<feature type="transmembrane region" description="Helical" evidence="7">
    <location>
        <begin position="184"/>
        <end position="207"/>
    </location>
</feature>
<dbReference type="InterPro" id="IPR051393">
    <property type="entry name" value="ABC_transporter_permease"/>
</dbReference>
<keyword evidence="10" id="KW-1185">Reference proteome</keyword>
<keyword evidence="5 7" id="KW-1133">Transmembrane helix</keyword>
<dbReference type="InterPro" id="IPR035906">
    <property type="entry name" value="MetI-like_sf"/>
</dbReference>
<dbReference type="PROSITE" id="PS50928">
    <property type="entry name" value="ABC_TM1"/>
    <property type="match status" value="1"/>
</dbReference>